<keyword evidence="7" id="KW-0472">Membrane</keyword>
<evidence type="ECO:0000256" key="2">
    <source>
        <dbReference type="ARBA" id="ARBA00022723"/>
    </source>
</evidence>
<evidence type="ECO:0000256" key="7">
    <source>
        <dbReference type="SAM" id="Phobius"/>
    </source>
</evidence>
<dbReference type="PANTHER" id="PTHR34978:SF3">
    <property type="entry name" value="SLR0241 PROTEIN"/>
    <property type="match status" value="1"/>
</dbReference>
<dbReference type="PANTHER" id="PTHR34978">
    <property type="entry name" value="POSSIBLE SENSOR-TRANSDUCER PROTEIN BLAR"/>
    <property type="match status" value="1"/>
</dbReference>
<organism evidence="9 10">
    <name type="scientific">Thermomonospora umbrina</name>
    <dbReference type="NCBI Taxonomy" id="111806"/>
    <lineage>
        <taxon>Bacteria</taxon>
        <taxon>Bacillati</taxon>
        <taxon>Actinomycetota</taxon>
        <taxon>Actinomycetes</taxon>
        <taxon>Streptosporangiales</taxon>
        <taxon>Thermomonosporaceae</taxon>
        <taxon>Thermomonospora</taxon>
    </lineage>
</organism>
<dbReference type="Gene3D" id="3.30.2010.10">
    <property type="entry name" value="Metalloproteases ('zincins'), catalytic domain"/>
    <property type="match status" value="1"/>
</dbReference>
<feature type="domain" description="Peptidase M48" evidence="8">
    <location>
        <begin position="120"/>
        <end position="192"/>
    </location>
</feature>
<feature type="transmembrane region" description="Helical" evidence="7">
    <location>
        <begin position="282"/>
        <end position="309"/>
    </location>
</feature>
<protein>
    <submittedName>
        <fullName evidence="9">Zn-dependent protease with chaperone function</fullName>
    </submittedName>
</protein>
<keyword evidence="5 6" id="KW-0482">Metalloprotease</keyword>
<comment type="cofactor">
    <cofactor evidence="6">
        <name>Zn(2+)</name>
        <dbReference type="ChEBI" id="CHEBI:29105"/>
    </cofactor>
    <text evidence="6">Binds 1 zinc ion per subunit.</text>
</comment>
<dbReference type="GO" id="GO:0004222">
    <property type="term" value="F:metalloendopeptidase activity"/>
    <property type="evidence" value="ECO:0007669"/>
    <property type="project" value="InterPro"/>
</dbReference>
<dbReference type="CDD" id="cd07326">
    <property type="entry name" value="M56_BlaR1_MecR1_like"/>
    <property type="match status" value="1"/>
</dbReference>
<evidence type="ECO:0000256" key="4">
    <source>
        <dbReference type="ARBA" id="ARBA00022833"/>
    </source>
</evidence>
<dbReference type="Proteomes" id="UP000256661">
    <property type="component" value="Unassembled WGS sequence"/>
</dbReference>
<keyword evidence="3 6" id="KW-0378">Hydrolase</keyword>
<evidence type="ECO:0000256" key="1">
    <source>
        <dbReference type="ARBA" id="ARBA00022670"/>
    </source>
</evidence>
<keyword evidence="10" id="KW-1185">Reference proteome</keyword>
<feature type="transmembrane region" description="Helical" evidence="7">
    <location>
        <begin position="38"/>
        <end position="59"/>
    </location>
</feature>
<evidence type="ECO:0000259" key="8">
    <source>
        <dbReference type="Pfam" id="PF01435"/>
    </source>
</evidence>
<gene>
    <name evidence="9" type="ORF">DFJ69_5485</name>
</gene>
<keyword evidence="1 6" id="KW-0645">Protease</keyword>
<evidence type="ECO:0000256" key="6">
    <source>
        <dbReference type="RuleBase" id="RU003983"/>
    </source>
</evidence>
<keyword evidence="2" id="KW-0479">Metal-binding</keyword>
<comment type="similarity">
    <text evidence="6">Belongs to the peptidase M48 family.</text>
</comment>
<feature type="transmembrane region" description="Helical" evidence="7">
    <location>
        <begin position="93"/>
        <end position="115"/>
    </location>
</feature>
<dbReference type="InterPro" id="IPR052173">
    <property type="entry name" value="Beta-lactam_resp_regulator"/>
</dbReference>
<dbReference type="OrthoDB" id="9785340at2"/>
<reference evidence="9 10" key="1">
    <citation type="submission" date="2018-08" db="EMBL/GenBank/DDBJ databases">
        <title>Sequencing the genomes of 1000 actinobacteria strains.</title>
        <authorList>
            <person name="Klenk H.-P."/>
        </authorList>
    </citation>
    <scope>NUCLEOTIDE SEQUENCE [LARGE SCALE GENOMIC DNA]</scope>
    <source>
        <strain evidence="9 10">DSM 43927</strain>
    </source>
</reference>
<proteinExistence type="inferred from homology"/>
<evidence type="ECO:0000256" key="5">
    <source>
        <dbReference type="ARBA" id="ARBA00023049"/>
    </source>
</evidence>
<keyword evidence="4 6" id="KW-0862">Zinc</keyword>
<dbReference type="Pfam" id="PF01435">
    <property type="entry name" value="Peptidase_M48"/>
    <property type="match status" value="1"/>
</dbReference>
<evidence type="ECO:0000313" key="10">
    <source>
        <dbReference type="Proteomes" id="UP000256661"/>
    </source>
</evidence>
<dbReference type="GO" id="GO:0046872">
    <property type="term" value="F:metal ion binding"/>
    <property type="evidence" value="ECO:0007669"/>
    <property type="project" value="UniProtKB-KW"/>
</dbReference>
<evidence type="ECO:0000313" key="9">
    <source>
        <dbReference type="EMBL" id="REE99966.1"/>
    </source>
</evidence>
<comment type="caution">
    <text evidence="9">The sequence shown here is derived from an EMBL/GenBank/DDBJ whole genome shotgun (WGS) entry which is preliminary data.</text>
</comment>
<evidence type="ECO:0000256" key="3">
    <source>
        <dbReference type="ARBA" id="ARBA00022801"/>
    </source>
</evidence>
<dbReference type="RefSeq" id="WP_116025179.1">
    <property type="nucleotide sequence ID" value="NZ_QTTT01000001.1"/>
</dbReference>
<keyword evidence="7" id="KW-0812">Transmembrane</keyword>
<name>A0A3D9SVK9_9ACTN</name>
<accession>A0A3D9SVK9</accession>
<dbReference type="GO" id="GO:0006508">
    <property type="term" value="P:proteolysis"/>
    <property type="evidence" value="ECO:0007669"/>
    <property type="project" value="UniProtKB-KW"/>
</dbReference>
<dbReference type="EMBL" id="QTTT01000001">
    <property type="protein sequence ID" value="REE99966.1"/>
    <property type="molecule type" value="Genomic_DNA"/>
</dbReference>
<sequence length="316" mass="33099">MTAALALLAYAITLGLMGPRLLERSAWTDRAPRLGVLAWQAATVSVLGALVLAGFALVVPIGRASHGLSHLIHACQTMLQSGYGGVIQPVGAYLGLGSVSALTLWTGGHVAFALLSTARHRRRHAEMLAVLAHRRADLDAFVVQHDQPMAYCLGGRHRCVVLTTGALERLPDEQLAAVLAHERAHLRGRHDLAVNLSLAVDRAFPGVPLFSRACGEISRLVELLADDAAAHRHDRVSVAAALVTLADGGVPSAALGAGGQTAVVRVRRMLAPQRPLPRAARLAAHLGVALLIAVPVAIAANPAVLAVLAEHCHLSL</sequence>
<dbReference type="InterPro" id="IPR001915">
    <property type="entry name" value="Peptidase_M48"/>
</dbReference>
<dbReference type="AlphaFoldDB" id="A0A3D9SVK9"/>
<keyword evidence="7" id="KW-1133">Transmembrane helix</keyword>